<dbReference type="RefSeq" id="WP_309794381.1">
    <property type="nucleotide sequence ID" value="NZ_JAVDPW010000004.1"/>
</dbReference>
<gene>
    <name evidence="2" type="ORF">E9232_002509</name>
</gene>
<comment type="caution">
    <text evidence="2">The sequence shown here is derived from an EMBL/GenBank/DDBJ whole genome shotgun (WGS) entry which is preliminary data.</text>
</comment>
<reference evidence="2 3" key="1">
    <citation type="submission" date="2023-07" db="EMBL/GenBank/DDBJ databases">
        <title>Sorghum-associated microbial communities from plants grown in Nebraska, USA.</title>
        <authorList>
            <person name="Schachtman D."/>
        </authorList>
    </citation>
    <scope>NUCLEOTIDE SEQUENCE [LARGE SCALE GENOMIC DNA]</scope>
    <source>
        <strain evidence="2 3">584</strain>
    </source>
</reference>
<keyword evidence="3" id="KW-1185">Reference proteome</keyword>
<organism evidence="2 3">
    <name type="scientific">Inquilinus ginsengisoli</name>
    <dbReference type="NCBI Taxonomy" id="363840"/>
    <lineage>
        <taxon>Bacteria</taxon>
        <taxon>Pseudomonadati</taxon>
        <taxon>Pseudomonadota</taxon>
        <taxon>Alphaproteobacteria</taxon>
        <taxon>Rhodospirillales</taxon>
        <taxon>Rhodospirillaceae</taxon>
        <taxon>Inquilinus</taxon>
    </lineage>
</organism>
<proteinExistence type="predicted"/>
<evidence type="ECO:0000259" key="1">
    <source>
        <dbReference type="Pfam" id="PF22262"/>
    </source>
</evidence>
<accession>A0ABU1JNU7</accession>
<name>A0ABU1JNU7_9PROT</name>
<dbReference type="Pfam" id="PF22262">
    <property type="entry name" value="DUF6950"/>
    <property type="match status" value="1"/>
</dbReference>
<feature type="domain" description="DUF6950" evidence="1">
    <location>
        <begin position="7"/>
        <end position="132"/>
    </location>
</feature>
<dbReference type="InterPro" id="IPR053802">
    <property type="entry name" value="DUF6950"/>
</dbReference>
<evidence type="ECO:0000313" key="2">
    <source>
        <dbReference type="EMBL" id="MDR6289988.1"/>
    </source>
</evidence>
<sequence>MASLLTDLAAHIRHGDATPFELGVMDCSLWAADWVRICTGRDLAAGWRGQYSTRREYMRLLLCDGGLVRVTARAMQAIGATLVAPAEAQPGDIGIVMTTDGPALAVRGPRDWLAKIGDKLAVCPACSFAWRI</sequence>
<dbReference type="Proteomes" id="UP001262410">
    <property type="component" value="Unassembled WGS sequence"/>
</dbReference>
<evidence type="ECO:0000313" key="3">
    <source>
        <dbReference type="Proteomes" id="UP001262410"/>
    </source>
</evidence>
<dbReference type="EMBL" id="JAVDPW010000004">
    <property type="protein sequence ID" value="MDR6289988.1"/>
    <property type="molecule type" value="Genomic_DNA"/>
</dbReference>
<protein>
    <recommendedName>
        <fullName evidence="1">DUF6950 domain-containing protein</fullName>
    </recommendedName>
</protein>